<proteinExistence type="predicted"/>
<feature type="compositionally biased region" description="Low complexity" evidence="1">
    <location>
        <begin position="149"/>
        <end position="159"/>
    </location>
</feature>
<feature type="compositionally biased region" description="Low complexity" evidence="1">
    <location>
        <begin position="39"/>
        <end position="53"/>
    </location>
</feature>
<feature type="compositionally biased region" description="Polar residues" evidence="1">
    <location>
        <begin position="76"/>
        <end position="99"/>
    </location>
</feature>
<dbReference type="EMBL" id="CALTRL010003714">
    <property type="protein sequence ID" value="CAH7681802.1"/>
    <property type="molecule type" value="Genomic_DNA"/>
</dbReference>
<feature type="compositionally biased region" description="Low complexity" evidence="1">
    <location>
        <begin position="187"/>
        <end position="208"/>
    </location>
</feature>
<reference evidence="3" key="1">
    <citation type="submission" date="2022-06" db="EMBL/GenBank/DDBJ databases">
        <authorList>
            <consortium name="SYNGENTA / RWTH Aachen University"/>
        </authorList>
    </citation>
    <scope>NUCLEOTIDE SEQUENCE</scope>
</reference>
<protein>
    <submittedName>
        <fullName evidence="3">Expressed protein</fullName>
    </submittedName>
</protein>
<dbReference type="AlphaFoldDB" id="A0AAV0BBW1"/>
<dbReference type="Proteomes" id="UP001153365">
    <property type="component" value="Unassembled WGS sequence"/>
</dbReference>
<evidence type="ECO:0000313" key="4">
    <source>
        <dbReference type="Proteomes" id="UP001153365"/>
    </source>
</evidence>
<sequence length="257" mass="27697">MAGPILSDSTPFLSSHERPTSYRNSPSSNSAYFPSTSAHQSYNHSSSSYYQHHQQQHHFTHPDNIHVHPSKRPLSPGTSVPSPAPSFSPTQTHGLTQKPTLPGIASILAFASRQPAENNSSPYFRVSFPQSSDPVAHALPISVHVAGPSSSSITSTASTRNLSARDRKISAGETANNRHFTRRRRSSSTTIIDSDSYSSLSSQSKTKSNNIGHLVHHPSSFTSTAQAAHRDQNIIEGNSAHSYSKISKTSPAPPLLA</sequence>
<gene>
    <name evidence="2" type="ORF">PPACK8108_LOCUS14454</name>
    <name evidence="3" type="ORF">PPACK8108_LOCUS16737</name>
</gene>
<feature type="compositionally biased region" description="Polar residues" evidence="1">
    <location>
        <begin position="21"/>
        <end position="38"/>
    </location>
</feature>
<accession>A0AAV0BBW1</accession>
<evidence type="ECO:0000313" key="2">
    <source>
        <dbReference type="EMBL" id="CAH7681802.1"/>
    </source>
</evidence>
<keyword evidence="4" id="KW-1185">Reference proteome</keyword>
<feature type="region of interest" description="Disordered" evidence="1">
    <location>
        <begin position="146"/>
        <end position="217"/>
    </location>
</feature>
<feature type="compositionally biased region" description="Polar residues" evidence="1">
    <location>
        <begin position="236"/>
        <end position="250"/>
    </location>
</feature>
<dbReference type="EMBL" id="CALTRL010004604">
    <property type="protein sequence ID" value="CAH7683296.1"/>
    <property type="molecule type" value="Genomic_DNA"/>
</dbReference>
<comment type="caution">
    <text evidence="3">The sequence shown here is derived from an EMBL/GenBank/DDBJ whole genome shotgun (WGS) entry which is preliminary data.</text>
</comment>
<organism evidence="3 4">
    <name type="scientific">Phakopsora pachyrhizi</name>
    <name type="common">Asian soybean rust disease fungus</name>
    <dbReference type="NCBI Taxonomy" id="170000"/>
    <lineage>
        <taxon>Eukaryota</taxon>
        <taxon>Fungi</taxon>
        <taxon>Dikarya</taxon>
        <taxon>Basidiomycota</taxon>
        <taxon>Pucciniomycotina</taxon>
        <taxon>Pucciniomycetes</taxon>
        <taxon>Pucciniales</taxon>
        <taxon>Phakopsoraceae</taxon>
        <taxon>Phakopsora</taxon>
    </lineage>
</organism>
<name>A0AAV0BBW1_PHAPC</name>
<evidence type="ECO:0000313" key="3">
    <source>
        <dbReference type="EMBL" id="CAH7683296.1"/>
    </source>
</evidence>
<feature type="region of interest" description="Disordered" evidence="1">
    <location>
        <begin position="236"/>
        <end position="257"/>
    </location>
</feature>
<evidence type="ECO:0000256" key="1">
    <source>
        <dbReference type="SAM" id="MobiDB-lite"/>
    </source>
</evidence>
<feature type="region of interest" description="Disordered" evidence="1">
    <location>
        <begin position="1"/>
        <end position="100"/>
    </location>
</feature>